<dbReference type="EMBL" id="JANEYF010000419">
    <property type="protein sequence ID" value="KAJ8969993.1"/>
    <property type="molecule type" value="Genomic_DNA"/>
</dbReference>
<accession>A0AAV8ZRR0</accession>
<name>A0AAV8ZRR0_9CUCU</name>
<protein>
    <submittedName>
        <fullName evidence="1">Uncharacterized protein</fullName>
    </submittedName>
</protein>
<gene>
    <name evidence="1" type="ORF">NQ314_001421</name>
</gene>
<sequence length="100" mass="11612">MTRKPDGPDNFLLHPMYVSSSDNLHNSNKHINITPKKYVLANLKYSNEHKRLKRPNNRQICADTIRDPFKRSNSFNSLTMTNRKGSLRPKSLCSDAYFDT</sequence>
<organism evidence="1 2">
    <name type="scientific">Rhamnusium bicolor</name>
    <dbReference type="NCBI Taxonomy" id="1586634"/>
    <lineage>
        <taxon>Eukaryota</taxon>
        <taxon>Metazoa</taxon>
        <taxon>Ecdysozoa</taxon>
        <taxon>Arthropoda</taxon>
        <taxon>Hexapoda</taxon>
        <taxon>Insecta</taxon>
        <taxon>Pterygota</taxon>
        <taxon>Neoptera</taxon>
        <taxon>Endopterygota</taxon>
        <taxon>Coleoptera</taxon>
        <taxon>Polyphaga</taxon>
        <taxon>Cucujiformia</taxon>
        <taxon>Chrysomeloidea</taxon>
        <taxon>Cerambycidae</taxon>
        <taxon>Lepturinae</taxon>
        <taxon>Rhagiini</taxon>
        <taxon>Rhamnusium</taxon>
    </lineage>
</organism>
<dbReference type="Proteomes" id="UP001162156">
    <property type="component" value="Unassembled WGS sequence"/>
</dbReference>
<comment type="caution">
    <text evidence="1">The sequence shown here is derived from an EMBL/GenBank/DDBJ whole genome shotgun (WGS) entry which is preliminary data.</text>
</comment>
<reference evidence="1" key="1">
    <citation type="journal article" date="2023" name="Insect Mol. Biol.">
        <title>Genome sequencing provides insights into the evolution of gene families encoding plant cell wall-degrading enzymes in longhorned beetles.</title>
        <authorList>
            <person name="Shin N.R."/>
            <person name="Okamura Y."/>
            <person name="Kirsch R."/>
            <person name="Pauchet Y."/>
        </authorList>
    </citation>
    <scope>NUCLEOTIDE SEQUENCE</scope>
    <source>
        <strain evidence="1">RBIC_L_NR</strain>
    </source>
</reference>
<evidence type="ECO:0000313" key="2">
    <source>
        <dbReference type="Proteomes" id="UP001162156"/>
    </source>
</evidence>
<proteinExistence type="predicted"/>
<keyword evidence="2" id="KW-1185">Reference proteome</keyword>
<evidence type="ECO:0000313" key="1">
    <source>
        <dbReference type="EMBL" id="KAJ8969993.1"/>
    </source>
</evidence>
<dbReference type="AlphaFoldDB" id="A0AAV8ZRR0"/>